<evidence type="ECO:0000313" key="2">
    <source>
        <dbReference type="EMBL" id="KAG2486019.1"/>
    </source>
</evidence>
<dbReference type="Proteomes" id="UP000612055">
    <property type="component" value="Unassembled WGS sequence"/>
</dbReference>
<sequence>MPGLNVLTQRWDGGPTLASFLASPLESRTRFTSLRVVLEREPGKHPRHAFPCEAVSRLLAALPELRSVELEAGPSALSPPEAQTLFGALASLPLLSSLVLTGYGSTLLDHTVNAPIRFNPDAPWGVDLSGLHGAGPLAGAKQLTRLVVRHSGEPKSWMTNPDGEKQLLPSCSFRHESVVAALRGLRSLQEVEICAYPEAMAHDELRSLIDAVPPSLVRLRVTGVGIFYATPGLELTLDLAASSLALSFDREASLSDVNWVASQALLGSQLFASGRRYGTLRLGSKISVNSDRLSELRPLIERFDAVESACLEKGFSTGPRDLVEAAAALGVPERLSLGSYQGEVRLAEPASGVESGSDGGGAQLGSGGGDGGCGAAAAGAGAGGRMASSGAGAGGSRGPARAQAEAEAEVVERFLSHMQAGAGAPAGAAAGATLGATRAYVRPLLLLRGAAVSRLQADPEELAAAVRQVEEAARAAAAEAAGGEDNDGEGGGGACRDARGERRLGGGDGDGPGSSSGADSDSDAAAAGGSGAASGAGAGRPQAAGGHGGAGGVGAGGGAEAWVHGGSDSDGDMGGGHTGWAYGGYRCWEYGDSSDSDFGAGAGAGLDGAWADGDGGGSSDGGDGPRGGGGGGGSTRGDGAEVTVYTPVPSTDALLVECGSGEARERVAAAAAGVLGAAAAEAAAGKATGAGGGAAAEGDRTAATANELQIMNAGLGQLYCTRGLAHVSDVALQQVLQAAWDGSSPALSRLERFRGVTELWQRLSDVRLEPYDAYNYKEKLVNCPYDNRAVRLALKSLTLLQHVEINSYARSISPAGVQALLDALPPSVRRFGVSGIQHRSYSPEARAAGSYSPDREANFDLWYDSAARSLELGFPLADQRDLAWFIQGALLGSRLVKSGQRFASLQLTGTLWVQSNAGDFPRSSSSGLNLLSALRKLGSLCDSISLEGMRWDTDLDDAEQLMPLLRLLGVPRWLELGERGEAVPPECTVQLRDGGSAAAGSGAAEREPLPAVTAETAAEEFMRRLCRQPGVAASSPASGGGSSGGGSTRARLPAGAPLPPLIALHGEAVRDAVFSATTALWAVQQLERAAAQQGAPTASSGPDATPQRNLIAGFSRIAAAGVVLVECASEAAAQRVVAVAAVLDREDGPTQQREGVPSAAGHRLTATRVVAGRLAYAAWLPHLSLSITAQVLQAAWDGAAPELTPLQRFQGVVEVWAALREPLPFIKELFS</sequence>
<name>A0A835XU91_9CHLO</name>
<protein>
    <submittedName>
        <fullName evidence="2">Uncharacterized protein</fullName>
    </submittedName>
</protein>
<evidence type="ECO:0000256" key="1">
    <source>
        <dbReference type="SAM" id="MobiDB-lite"/>
    </source>
</evidence>
<feature type="compositionally biased region" description="Gly residues" evidence="1">
    <location>
        <begin position="1038"/>
        <end position="1047"/>
    </location>
</feature>
<dbReference type="AlphaFoldDB" id="A0A835XU91"/>
<feature type="region of interest" description="Disordered" evidence="1">
    <location>
        <begin position="985"/>
        <end position="1010"/>
    </location>
</feature>
<gene>
    <name evidence="2" type="ORF">HYH03_015332</name>
</gene>
<feature type="compositionally biased region" description="Gly residues" evidence="1">
    <location>
        <begin position="528"/>
        <end position="538"/>
    </location>
</feature>
<evidence type="ECO:0000313" key="3">
    <source>
        <dbReference type="Proteomes" id="UP000612055"/>
    </source>
</evidence>
<proteinExistence type="predicted"/>
<feature type="region of interest" description="Disordered" evidence="1">
    <location>
        <begin position="384"/>
        <end position="405"/>
    </location>
</feature>
<feature type="region of interest" description="Disordered" evidence="1">
    <location>
        <begin position="609"/>
        <end position="640"/>
    </location>
</feature>
<feature type="compositionally biased region" description="Low complexity" evidence="1">
    <location>
        <begin position="515"/>
        <end position="527"/>
    </location>
</feature>
<keyword evidence="3" id="KW-1185">Reference proteome</keyword>
<accession>A0A835XU91</accession>
<reference evidence="2" key="1">
    <citation type="journal article" date="2020" name="bioRxiv">
        <title>Comparative genomics of Chlamydomonas.</title>
        <authorList>
            <person name="Craig R.J."/>
            <person name="Hasan A.R."/>
            <person name="Ness R.W."/>
            <person name="Keightley P.D."/>
        </authorList>
    </citation>
    <scope>NUCLEOTIDE SEQUENCE</scope>
    <source>
        <strain evidence="2">CCAP 11/70</strain>
    </source>
</reference>
<feature type="compositionally biased region" description="Basic and acidic residues" evidence="1">
    <location>
        <begin position="496"/>
        <end position="505"/>
    </location>
</feature>
<dbReference type="EMBL" id="JAEHOE010000119">
    <property type="protein sequence ID" value="KAG2486019.1"/>
    <property type="molecule type" value="Genomic_DNA"/>
</dbReference>
<feature type="region of interest" description="Disordered" evidence="1">
    <location>
        <begin position="477"/>
        <end position="552"/>
    </location>
</feature>
<comment type="caution">
    <text evidence="2">The sequence shown here is derived from an EMBL/GenBank/DDBJ whole genome shotgun (WGS) entry which is preliminary data.</text>
</comment>
<organism evidence="2 3">
    <name type="scientific">Edaphochlamys debaryana</name>
    <dbReference type="NCBI Taxonomy" id="47281"/>
    <lineage>
        <taxon>Eukaryota</taxon>
        <taxon>Viridiplantae</taxon>
        <taxon>Chlorophyta</taxon>
        <taxon>core chlorophytes</taxon>
        <taxon>Chlorophyceae</taxon>
        <taxon>CS clade</taxon>
        <taxon>Chlamydomonadales</taxon>
        <taxon>Chlamydomonadales incertae sedis</taxon>
        <taxon>Edaphochlamys</taxon>
    </lineage>
</organism>
<feature type="compositionally biased region" description="Gly residues" evidence="1">
    <location>
        <begin position="613"/>
        <end position="636"/>
    </location>
</feature>
<feature type="compositionally biased region" description="Low complexity" evidence="1">
    <location>
        <begin position="994"/>
        <end position="1003"/>
    </location>
</feature>
<feature type="region of interest" description="Disordered" evidence="1">
    <location>
        <begin position="1032"/>
        <end position="1052"/>
    </location>
</feature>